<gene>
    <name evidence="1" type="ORF">QF030_007272</name>
</gene>
<organism evidence="1 2">
    <name type="scientific">Streptomyces rishiriensis</name>
    <dbReference type="NCBI Taxonomy" id="68264"/>
    <lineage>
        <taxon>Bacteria</taxon>
        <taxon>Bacillati</taxon>
        <taxon>Actinomycetota</taxon>
        <taxon>Actinomycetes</taxon>
        <taxon>Kitasatosporales</taxon>
        <taxon>Streptomycetaceae</taxon>
        <taxon>Streptomyces</taxon>
    </lineage>
</organism>
<reference evidence="1 2" key="1">
    <citation type="submission" date="2023-07" db="EMBL/GenBank/DDBJ databases">
        <title>Comparative genomics of wheat-associated soil bacteria to identify genetic determinants of phenazine resistance.</title>
        <authorList>
            <person name="Mouncey N."/>
        </authorList>
    </citation>
    <scope>NUCLEOTIDE SEQUENCE [LARGE SCALE GENOMIC DNA]</scope>
    <source>
        <strain evidence="1 2">B2I6</strain>
    </source>
</reference>
<name>A0ABU0P176_STRRH</name>
<accession>A0ABU0P176</accession>
<proteinExistence type="predicted"/>
<protein>
    <submittedName>
        <fullName evidence="1">Uncharacterized protein</fullName>
    </submittedName>
</protein>
<comment type="caution">
    <text evidence="1">The sequence shown here is derived from an EMBL/GenBank/DDBJ whole genome shotgun (WGS) entry which is preliminary data.</text>
</comment>
<sequence length="32" mass="3506">MPVPAADHSRMPPLADADVRARVIEIHPRDDG</sequence>
<dbReference type="Proteomes" id="UP001230654">
    <property type="component" value="Unassembled WGS sequence"/>
</dbReference>
<keyword evidence="2" id="KW-1185">Reference proteome</keyword>
<dbReference type="EMBL" id="JAUSWV010000002">
    <property type="protein sequence ID" value="MDQ0585094.1"/>
    <property type="molecule type" value="Genomic_DNA"/>
</dbReference>
<evidence type="ECO:0000313" key="2">
    <source>
        <dbReference type="Proteomes" id="UP001230654"/>
    </source>
</evidence>
<evidence type="ECO:0000313" key="1">
    <source>
        <dbReference type="EMBL" id="MDQ0585094.1"/>
    </source>
</evidence>